<reference evidence="1 2" key="1">
    <citation type="submission" date="2016-07" db="EMBL/GenBank/DDBJ databases">
        <title>Multiple horizontal gene transfer events from other fungi enriched the ability of initially mycotrophic Trichoderma (Ascomycota) to feed on dead plant biomass.</title>
        <authorList>
            <consortium name="DOE Joint Genome Institute"/>
            <person name="Aerts A."/>
            <person name="Atanasova L."/>
            <person name="Chenthamara K."/>
            <person name="Zhang J."/>
            <person name="Grujic M."/>
            <person name="Henrissat B."/>
            <person name="Kuo A."/>
            <person name="Salamov A."/>
            <person name="Lipzen A."/>
            <person name="Labutti K."/>
            <person name="Barry K."/>
            <person name="Miao Y."/>
            <person name="Rahimi M.J."/>
            <person name="Shen Q."/>
            <person name="Grigoriev I.V."/>
            <person name="Kubicek C.P."/>
            <person name="Druzhinina I.S."/>
        </authorList>
    </citation>
    <scope>NUCLEOTIDE SEQUENCE [LARGE SCALE GENOMIC DNA]</scope>
    <source>
        <strain evidence="1 2">CBS 433.97</strain>
    </source>
</reference>
<evidence type="ECO:0000313" key="1">
    <source>
        <dbReference type="EMBL" id="PTB38059.1"/>
    </source>
</evidence>
<name>A0A2T3YZQ9_TRIA4</name>
<keyword evidence="2" id="KW-1185">Reference proteome</keyword>
<organism evidence="1 2">
    <name type="scientific">Trichoderma asperellum (strain ATCC 204424 / CBS 433.97 / NBRC 101777)</name>
    <dbReference type="NCBI Taxonomy" id="1042311"/>
    <lineage>
        <taxon>Eukaryota</taxon>
        <taxon>Fungi</taxon>
        <taxon>Dikarya</taxon>
        <taxon>Ascomycota</taxon>
        <taxon>Pezizomycotina</taxon>
        <taxon>Sordariomycetes</taxon>
        <taxon>Hypocreomycetidae</taxon>
        <taxon>Hypocreales</taxon>
        <taxon>Hypocreaceae</taxon>
        <taxon>Trichoderma</taxon>
    </lineage>
</organism>
<dbReference type="Proteomes" id="UP000240493">
    <property type="component" value="Unassembled WGS sequence"/>
</dbReference>
<accession>A0A2T3YZQ9</accession>
<protein>
    <submittedName>
        <fullName evidence="1">Uncharacterized protein</fullName>
    </submittedName>
</protein>
<dbReference type="EMBL" id="KZ679266">
    <property type="protein sequence ID" value="PTB38059.1"/>
    <property type="molecule type" value="Genomic_DNA"/>
</dbReference>
<evidence type="ECO:0000313" key="2">
    <source>
        <dbReference type="Proteomes" id="UP000240493"/>
    </source>
</evidence>
<proteinExistence type="predicted"/>
<sequence length="158" mass="17820">MPRLGERCKNNKNNRKQKIGYKAGRSSMAAVQRQRPGQREALGPWSTAHGDVCTRNKEIEYLLHVVGRVGGVGVDVVRHGADLPLLHDLRIAHTNKVSNDLVSLFKLFAELKRISGCSKEKKRARACFFLLSRQRDCRTRRVQGSTRLSTAGQEKNKK</sequence>
<gene>
    <name evidence="1" type="ORF">M441DRAFT_246087</name>
</gene>
<dbReference type="AlphaFoldDB" id="A0A2T3YZQ9"/>